<dbReference type="AlphaFoldDB" id="A0A8S1PX07"/>
<dbReference type="EMBL" id="CAJJDN010000089">
    <property type="protein sequence ID" value="CAD8107757.1"/>
    <property type="molecule type" value="Genomic_DNA"/>
</dbReference>
<protein>
    <submittedName>
        <fullName evidence="2">Uncharacterized protein</fullName>
    </submittedName>
</protein>
<keyword evidence="1" id="KW-0175">Coiled coil</keyword>
<name>A0A8S1PX07_9CILI</name>
<gene>
    <name evidence="2" type="ORF">PSON_ATCC_30995.1.T0890181</name>
</gene>
<accession>A0A8S1PX07</accession>
<evidence type="ECO:0000313" key="2">
    <source>
        <dbReference type="EMBL" id="CAD8107757.1"/>
    </source>
</evidence>
<sequence>MRSFPLRFIILRSQQLFRPNCSLLKLMSSRTIKYHYSQEINRNNHNSTNQGQNKTENKTIDIQPQQMIELFQQLISLRKLEPTETNQEEMITTLDQLVPFIENFNTHQLEYFLILTNEMIIIEHELTDKLFEQTKQLLYSEQSNFNQTLKILSLLIENPLKEEQLEIFIKFLFTILEMPYLDASTLGNAIYVYGLIVKQYQIQSEDFYQSITRHLKRIDKDYDEIMMKGKKDSQLINLTQQDLKQLALGLHFGGSKTPELQKYISIKAQSIFIEIQNLILISKFLLNQETINQEFLNFFKQELEKSKDKLQPDDFLQLMVVAKSMKQQDSNILEFIVKRFLKIKSQFSLGDKAFIYQKMAQVQFLSQDLWTQFELDIKEITENCECFDACLMFYRIFDVFDILKPECQEFIFNYIIAKQNEIDAEMKELLLQKLQEKGIVSEQEIEESKNQV</sequence>
<dbReference type="OrthoDB" id="304984at2759"/>
<comment type="caution">
    <text evidence="2">The sequence shown here is derived from an EMBL/GenBank/DDBJ whole genome shotgun (WGS) entry which is preliminary data.</text>
</comment>
<organism evidence="2 3">
    <name type="scientific">Paramecium sonneborni</name>
    <dbReference type="NCBI Taxonomy" id="65129"/>
    <lineage>
        <taxon>Eukaryota</taxon>
        <taxon>Sar</taxon>
        <taxon>Alveolata</taxon>
        <taxon>Ciliophora</taxon>
        <taxon>Intramacronucleata</taxon>
        <taxon>Oligohymenophorea</taxon>
        <taxon>Peniculida</taxon>
        <taxon>Parameciidae</taxon>
        <taxon>Paramecium</taxon>
    </lineage>
</organism>
<keyword evidence="3" id="KW-1185">Reference proteome</keyword>
<reference evidence="2" key="1">
    <citation type="submission" date="2021-01" db="EMBL/GenBank/DDBJ databases">
        <authorList>
            <consortium name="Genoscope - CEA"/>
            <person name="William W."/>
        </authorList>
    </citation>
    <scope>NUCLEOTIDE SEQUENCE</scope>
</reference>
<evidence type="ECO:0000256" key="1">
    <source>
        <dbReference type="SAM" id="Coils"/>
    </source>
</evidence>
<evidence type="ECO:0000313" key="3">
    <source>
        <dbReference type="Proteomes" id="UP000692954"/>
    </source>
</evidence>
<feature type="coiled-coil region" evidence="1">
    <location>
        <begin position="417"/>
        <end position="451"/>
    </location>
</feature>
<dbReference type="Proteomes" id="UP000692954">
    <property type="component" value="Unassembled WGS sequence"/>
</dbReference>
<proteinExistence type="predicted"/>